<keyword evidence="3" id="KW-0812">Transmembrane</keyword>
<comment type="caution">
    <text evidence="4">The sequence shown here is derived from an EMBL/GenBank/DDBJ whole genome shotgun (WGS) entry which is preliminary data.</text>
</comment>
<keyword evidence="5" id="KW-1185">Reference proteome</keyword>
<accession>A0AAV6N5H0</accession>
<protein>
    <submittedName>
        <fullName evidence="4">Uncharacterized protein</fullName>
    </submittedName>
</protein>
<name>A0AAV6N5H0_9ROSI</name>
<evidence type="ECO:0000256" key="3">
    <source>
        <dbReference type="SAM" id="Phobius"/>
    </source>
</evidence>
<proteinExistence type="predicted"/>
<keyword evidence="3" id="KW-0472">Membrane</keyword>
<feature type="transmembrane region" description="Helical" evidence="3">
    <location>
        <begin position="24"/>
        <end position="44"/>
    </location>
</feature>
<evidence type="ECO:0000313" key="4">
    <source>
        <dbReference type="EMBL" id="KAG6593013.1"/>
    </source>
</evidence>
<evidence type="ECO:0000313" key="5">
    <source>
        <dbReference type="Proteomes" id="UP000685013"/>
    </source>
</evidence>
<feature type="region of interest" description="Disordered" evidence="2">
    <location>
        <begin position="106"/>
        <end position="133"/>
    </location>
</feature>
<dbReference type="Proteomes" id="UP000685013">
    <property type="component" value="Chromosome 8"/>
</dbReference>
<gene>
    <name evidence="4" type="ORF">SDJN03_12489</name>
</gene>
<dbReference type="AlphaFoldDB" id="A0AAV6N5H0"/>
<keyword evidence="3" id="KW-1133">Transmembrane helix</keyword>
<sequence length="251" mass="29425">MSKEEEEKEEELEFSPLSQFVSEISQFFSLLLSHPLYFSYFLFFSPYLLRLLSFVSPLLGTTFLLILQPFFSHTHQTHLDDQTFPLPQHLEWFNTVFNAPTDIPTNPFPLQEPEINKQEAKEEDREDEESRENGIEMGKKSFLVGCKEFEDDEDRMDLLWEKYEEKDEKSCNLKKDLRSLVNIQKEMEEEEEEEEEEEGETGKICCLQALKLSTGKMRFGMGKKSGLKKISKAFKGLKLLHQLATTRKNKT</sequence>
<feature type="compositionally biased region" description="Basic and acidic residues" evidence="2">
    <location>
        <begin position="114"/>
        <end position="123"/>
    </location>
</feature>
<dbReference type="PANTHER" id="PTHR36760">
    <property type="entry name" value="ACIDIC LEUCINE-RICH NUCLEAR PHOSPHOPROTEIN 32 FAMILY B PROTEIN"/>
    <property type="match status" value="1"/>
</dbReference>
<keyword evidence="1" id="KW-0175">Coiled coil</keyword>
<feature type="coiled-coil region" evidence="1">
    <location>
        <begin position="173"/>
        <end position="200"/>
    </location>
</feature>
<dbReference type="EMBL" id="JAGKQH010000008">
    <property type="protein sequence ID" value="KAG6593013.1"/>
    <property type="molecule type" value="Genomic_DNA"/>
</dbReference>
<reference evidence="4 5" key="1">
    <citation type="journal article" date="2021" name="Hortic Res">
        <title>The domestication of Cucurbita argyrosperma as revealed by the genome of its wild relative.</title>
        <authorList>
            <person name="Barrera-Redondo J."/>
            <person name="Sanchez-de la Vega G."/>
            <person name="Aguirre-Liguori J.A."/>
            <person name="Castellanos-Morales G."/>
            <person name="Gutierrez-Guerrero Y.T."/>
            <person name="Aguirre-Dugua X."/>
            <person name="Aguirre-Planter E."/>
            <person name="Tenaillon M.I."/>
            <person name="Lira-Saade R."/>
            <person name="Eguiarte L.E."/>
        </authorList>
    </citation>
    <scope>NUCLEOTIDE SEQUENCE [LARGE SCALE GENOMIC DNA]</scope>
    <source>
        <strain evidence="4">JBR-2021</strain>
    </source>
</reference>
<evidence type="ECO:0000256" key="1">
    <source>
        <dbReference type="SAM" id="Coils"/>
    </source>
</evidence>
<feature type="non-terminal residue" evidence="4">
    <location>
        <position position="1"/>
    </location>
</feature>
<evidence type="ECO:0000256" key="2">
    <source>
        <dbReference type="SAM" id="MobiDB-lite"/>
    </source>
</evidence>
<dbReference type="PANTHER" id="PTHR36760:SF1">
    <property type="entry name" value="ACIDIC LEUCINE-RICH NUCLEAR PHOSPHOPROTEIN 32 FAMILY B PROTEIN"/>
    <property type="match status" value="1"/>
</dbReference>
<organism evidence="4 5">
    <name type="scientific">Cucurbita argyrosperma subsp. sororia</name>
    <dbReference type="NCBI Taxonomy" id="37648"/>
    <lineage>
        <taxon>Eukaryota</taxon>
        <taxon>Viridiplantae</taxon>
        <taxon>Streptophyta</taxon>
        <taxon>Embryophyta</taxon>
        <taxon>Tracheophyta</taxon>
        <taxon>Spermatophyta</taxon>
        <taxon>Magnoliopsida</taxon>
        <taxon>eudicotyledons</taxon>
        <taxon>Gunneridae</taxon>
        <taxon>Pentapetalae</taxon>
        <taxon>rosids</taxon>
        <taxon>fabids</taxon>
        <taxon>Cucurbitales</taxon>
        <taxon>Cucurbitaceae</taxon>
        <taxon>Cucurbiteae</taxon>
        <taxon>Cucurbita</taxon>
    </lineage>
</organism>